<dbReference type="Gene3D" id="3.40.50.720">
    <property type="entry name" value="NAD(P)-binding Rossmann-like Domain"/>
    <property type="match status" value="1"/>
</dbReference>
<protein>
    <submittedName>
        <fullName evidence="3">Xanthine dehydrogenase accessory protein XdhC</fullName>
    </submittedName>
</protein>
<gene>
    <name evidence="3" type="primary">xdhC</name>
    <name evidence="3" type="ORF">C5F44_04045</name>
</gene>
<dbReference type="PANTHER" id="PTHR30388">
    <property type="entry name" value="ALDEHYDE OXIDOREDUCTASE MOLYBDENUM COFACTOR ASSEMBLY PROTEIN"/>
    <property type="match status" value="1"/>
</dbReference>
<dbReference type="Pfam" id="PF02625">
    <property type="entry name" value="XdhC_CoxI"/>
    <property type="match status" value="1"/>
</dbReference>
<dbReference type="SUPFAM" id="SSF51735">
    <property type="entry name" value="NAD(P)-binding Rossmann-fold domains"/>
    <property type="match status" value="1"/>
</dbReference>
<evidence type="ECO:0000259" key="2">
    <source>
        <dbReference type="Pfam" id="PF13478"/>
    </source>
</evidence>
<evidence type="ECO:0000259" key="1">
    <source>
        <dbReference type="Pfam" id="PF02625"/>
    </source>
</evidence>
<dbReference type="InterPro" id="IPR003777">
    <property type="entry name" value="XdhC_CoxI"/>
</dbReference>
<dbReference type="EMBL" id="PZKE01000003">
    <property type="protein sequence ID" value="PTE15553.1"/>
    <property type="molecule type" value="Genomic_DNA"/>
</dbReference>
<name>A0A2T4JCH8_FUSBL</name>
<dbReference type="RefSeq" id="WP_107672230.1">
    <property type="nucleotide sequence ID" value="NZ_PZKE01000003.1"/>
</dbReference>
<dbReference type="InterPro" id="IPR027051">
    <property type="entry name" value="XdhC_Rossmann_dom"/>
</dbReference>
<dbReference type="Proteomes" id="UP000241362">
    <property type="component" value="Unassembled WGS sequence"/>
</dbReference>
<reference evidence="3 4" key="1">
    <citation type="submission" date="2018-03" db="EMBL/GenBank/DDBJ databases">
        <title>Rhodobacter blasticus.</title>
        <authorList>
            <person name="Meyer T.E."/>
            <person name="Miller S."/>
            <person name="Lodha T."/>
            <person name="Gandham S."/>
            <person name="Chintalapati S."/>
            <person name="Chintalapati V.R."/>
        </authorList>
    </citation>
    <scope>NUCLEOTIDE SEQUENCE [LARGE SCALE GENOMIC DNA]</scope>
    <source>
        <strain evidence="3 4">DSM 2131</strain>
    </source>
</reference>
<dbReference type="PANTHER" id="PTHR30388:SF6">
    <property type="entry name" value="XANTHINE DEHYDROGENASE SUBUNIT A-RELATED"/>
    <property type="match status" value="1"/>
</dbReference>
<dbReference type="InterPro" id="IPR036291">
    <property type="entry name" value="NAD(P)-bd_dom_sf"/>
</dbReference>
<proteinExistence type="predicted"/>
<dbReference type="Pfam" id="PF13478">
    <property type="entry name" value="XdhC_C"/>
    <property type="match status" value="1"/>
</dbReference>
<dbReference type="AlphaFoldDB" id="A0A2T4JCH8"/>
<keyword evidence="4" id="KW-1185">Reference proteome</keyword>
<feature type="domain" description="XdhC- CoxI" evidence="1">
    <location>
        <begin position="11"/>
        <end position="70"/>
    </location>
</feature>
<sequence>MFDLGALQAAVAAEGRVARVVIAAHDGSSPREVGAAMLVWRGGQSGTIGGGALEWEAVQRARAALDGQDRLDKVPLGPALGQCCGGAVLLLTEVWDSARLAGVTGDAVVRPMPGTAGEMPLKVANRLRRARNGEAPLVTEQVQGWMIEPLARPGREVWIWGAGHVGRALVAVLAPLPGLRLTWVDIAPERFPDTVPEGVTVLPAPAPESLVVYAPQGAEHLIVTFSHALDLELCHRLLGHGFARAGVIGSATKWARFRSRLAGLGHSAAQIARIDCPIGDTGLGKHPQAIAIGVAVAMIRAGQRKETWGTGRGNDRDAAG</sequence>
<evidence type="ECO:0000313" key="3">
    <source>
        <dbReference type="EMBL" id="PTE15553.1"/>
    </source>
</evidence>
<dbReference type="InterPro" id="IPR052698">
    <property type="entry name" value="MoCofactor_Util/Proc"/>
</dbReference>
<comment type="caution">
    <text evidence="3">The sequence shown here is derived from an EMBL/GenBank/DDBJ whole genome shotgun (WGS) entry which is preliminary data.</text>
</comment>
<dbReference type="InterPro" id="IPR014308">
    <property type="entry name" value="Xanthine_DH_XdhC"/>
</dbReference>
<accession>A0A2T4JCH8</accession>
<evidence type="ECO:0000313" key="4">
    <source>
        <dbReference type="Proteomes" id="UP000241362"/>
    </source>
</evidence>
<organism evidence="3 4">
    <name type="scientific">Fuscovulum blasticum DSM 2131</name>
    <dbReference type="NCBI Taxonomy" id="1188250"/>
    <lineage>
        <taxon>Bacteria</taxon>
        <taxon>Pseudomonadati</taxon>
        <taxon>Pseudomonadota</taxon>
        <taxon>Alphaproteobacteria</taxon>
        <taxon>Rhodobacterales</taxon>
        <taxon>Paracoccaceae</taxon>
        <taxon>Pseudogemmobacter</taxon>
    </lineage>
</organism>
<feature type="domain" description="XdhC Rossmann" evidence="2">
    <location>
        <begin position="157"/>
        <end position="295"/>
    </location>
</feature>
<dbReference type="NCBIfam" id="TIGR02964">
    <property type="entry name" value="xanthine_xdhC"/>
    <property type="match status" value="1"/>
</dbReference>